<dbReference type="Proteomes" id="UP000596857">
    <property type="component" value="Unassembled WGS sequence"/>
</dbReference>
<dbReference type="RefSeq" id="WP_171719954.1">
    <property type="nucleotide sequence ID" value="NZ_WHOB01000084.1"/>
</dbReference>
<proteinExistence type="predicted"/>
<evidence type="ECO:0000256" key="1">
    <source>
        <dbReference type="SAM" id="MobiDB-lite"/>
    </source>
</evidence>
<protein>
    <submittedName>
        <fullName evidence="2">Uncharacterized protein</fullName>
    </submittedName>
</protein>
<gene>
    <name evidence="2" type="ORF">GC101_27620</name>
</gene>
<evidence type="ECO:0000313" key="2">
    <source>
        <dbReference type="EMBL" id="NOU82637.1"/>
    </source>
</evidence>
<name>A0ABX1YNJ8_9BACL</name>
<sequence>MDSRQVIDRCTRGSQVLGLTGIQESTGSRSAAGSVANRRAPGAPASGRTPTAAAADPRVAGDQSTGETVAAVLQAGRWTPSELSIAAPAAAR</sequence>
<comment type="caution">
    <text evidence="2">The sequence shown here is derived from an EMBL/GenBank/DDBJ whole genome shotgun (WGS) entry which is preliminary data.</text>
</comment>
<reference evidence="2 3" key="1">
    <citation type="submission" date="2019-10" db="EMBL/GenBank/DDBJ databases">
        <title>Description of Paenibacillus terricola sp. nov.</title>
        <authorList>
            <person name="Carlier A."/>
            <person name="Qi S."/>
        </authorList>
    </citation>
    <scope>NUCLEOTIDE SEQUENCE [LARGE SCALE GENOMIC DNA]</scope>
    <source>
        <strain evidence="2 3">LMG 31459</strain>
    </source>
</reference>
<feature type="region of interest" description="Disordered" evidence="1">
    <location>
        <begin position="18"/>
        <end position="66"/>
    </location>
</feature>
<feature type="compositionally biased region" description="Polar residues" evidence="1">
    <location>
        <begin position="22"/>
        <end position="31"/>
    </location>
</feature>
<dbReference type="EMBL" id="WHOB01000084">
    <property type="protein sequence ID" value="NOU82637.1"/>
    <property type="molecule type" value="Genomic_DNA"/>
</dbReference>
<organism evidence="2 3">
    <name type="scientific">Paenibacillus phytohabitans</name>
    <dbReference type="NCBI Taxonomy" id="2654978"/>
    <lineage>
        <taxon>Bacteria</taxon>
        <taxon>Bacillati</taxon>
        <taxon>Bacillota</taxon>
        <taxon>Bacilli</taxon>
        <taxon>Bacillales</taxon>
        <taxon>Paenibacillaceae</taxon>
        <taxon>Paenibacillus</taxon>
    </lineage>
</organism>
<evidence type="ECO:0000313" key="3">
    <source>
        <dbReference type="Proteomes" id="UP000596857"/>
    </source>
</evidence>
<accession>A0ABX1YNJ8</accession>
<keyword evidence="3" id="KW-1185">Reference proteome</keyword>